<organism evidence="2 3">
    <name type="scientific">Brachybacterium aquaticum</name>
    <dbReference type="NCBI Taxonomy" id="1432564"/>
    <lineage>
        <taxon>Bacteria</taxon>
        <taxon>Bacillati</taxon>
        <taxon>Actinomycetota</taxon>
        <taxon>Actinomycetes</taxon>
        <taxon>Micrococcales</taxon>
        <taxon>Dermabacteraceae</taxon>
        <taxon>Brachybacterium</taxon>
    </lineage>
</organism>
<dbReference type="Proteomes" id="UP000588158">
    <property type="component" value="Unassembled WGS sequence"/>
</dbReference>
<evidence type="ECO:0000256" key="1">
    <source>
        <dbReference type="ARBA" id="ARBA00007120"/>
    </source>
</evidence>
<evidence type="ECO:0000313" key="2">
    <source>
        <dbReference type="EMBL" id="MBB5831815.1"/>
    </source>
</evidence>
<protein>
    <submittedName>
        <fullName evidence="2">Raf kinase inhibitor-like YbhB/YbcL family protein</fullName>
    </submittedName>
</protein>
<dbReference type="PANTHER" id="PTHR30289:SF1">
    <property type="entry name" value="PEBP (PHOSPHATIDYLETHANOLAMINE-BINDING PROTEIN) FAMILY PROTEIN"/>
    <property type="match status" value="1"/>
</dbReference>
<dbReference type="Gene3D" id="3.90.280.10">
    <property type="entry name" value="PEBP-like"/>
    <property type="match status" value="1"/>
</dbReference>
<dbReference type="EMBL" id="JACHLZ010000001">
    <property type="protein sequence ID" value="MBB5831815.1"/>
    <property type="molecule type" value="Genomic_DNA"/>
</dbReference>
<comment type="similarity">
    <text evidence="1">Belongs to the UPF0098 family.</text>
</comment>
<comment type="caution">
    <text evidence="2">The sequence shown here is derived from an EMBL/GenBank/DDBJ whole genome shotgun (WGS) entry which is preliminary data.</text>
</comment>
<dbReference type="CDD" id="cd00865">
    <property type="entry name" value="PEBP_bact_arch"/>
    <property type="match status" value="1"/>
</dbReference>
<sequence length="170" mass="17990">MTDNAPENVTEPEQTFALVSSAIPAGSVVGAQQLVEDLGGENLSPDLAWSDAPEGTKSFAITCYDPDAPTGSGFWHWVAWDIPADVTSLPLGLARDDASLKQAVNDYGNVGYDGPNPPAGAPHRYQFSVHAMPVETLGVEQGALHIGARFAIFSQQLGSADFTARYQVTN</sequence>
<dbReference type="RefSeq" id="WP_184325225.1">
    <property type="nucleotide sequence ID" value="NZ_JACHLZ010000001.1"/>
</dbReference>
<evidence type="ECO:0000313" key="3">
    <source>
        <dbReference type="Proteomes" id="UP000588158"/>
    </source>
</evidence>
<dbReference type="SUPFAM" id="SSF49777">
    <property type="entry name" value="PEBP-like"/>
    <property type="match status" value="1"/>
</dbReference>
<reference evidence="2 3" key="1">
    <citation type="submission" date="2020-08" db="EMBL/GenBank/DDBJ databases">
        <title>Sequencing the genomes of 1000 actinobacteria strains.</title>
        <authorList>
            <person name="Klenk H.-P."/>
        </authorList>
    </citation>
    <scope>NUCLEOTIDE SEQUENCE [LARGE SCALE GENOMIC DNA]</scope>
    <source>
        <strain evidence="2 3">DSM 28796</strain>
    </source>
</reference>
<dbReference type="NCBIfam" id="TIGR00481">
    <property type="entry name" value="YbhB/YbcL family Raf kinase inhibitor-like protein"/>
    <property type="match status" value="1"/>
</dbReference>
<keyword evidence="3" id="KW-1185">Reference proteome</keyword>
<dbReference type="InterPro" id="IPR036610">
    <property type="entry name" value="PEBP-like_sf"/>
</dbReference>
<dbReference type="Pfam" id="PF01161">
    <property type="entry name" value="PBP"/>
    <property type="match status" value="1"/>
</dbReference>
<dbReference type="PANTHER" id="PTHR30289">
    <property type="entry name" value="UNCHARACTERIZED PROTEIN YBCL-RELATED"/>
    <property type="match status" value="1"/>
</dbReference>
<proteinExistence type="inferred from homology"/>
<dbReference type="InterPro" id="IPR008914">
    <property type="entry name" value="PEBP"/>
</dbReference>
<accession>A0A841AEQ8</accession>
<dbReference type="InterPro" id="IPR005247">
    <property type="entry name" value="YbhB_YbcL/LppC-like"/>
</dbReference>
<gene>
    <name evidence="2" type="ORF">HNR70_001628</name>
</gene>
<dbReference type="AlphaFoldDB" id="A0A841AEQ8"/>
<name>A0A841AEQ8_9MICO</name>